<organism evidence="2 3">
    <name type="scientific">Marilutibacter spongiae</name>
    <dbReference type="NCBI Taxonomy" id="2025720"/>
    <lineage>
        <taxon>Bacteria</taxon>
        <taxon>Pseudomonadati</taxon>
        <taxon>Pseudomonadota</taxon>
        <taxon>Gammaproteobacteria</taxon>
        <taxon>Lysobacterales</taxon>
        <taxon>Lysobacteraceae</taxon>
        <taxon>Marilutibacter</taxon>
    </lineage>
</organism>
<dbReference type="RefSeq" id="WP_182686677.1">
    <property type="nucleotide sequence ID" value="NZ_JACHTF010000007.1"/>
</dbReference>
<reference evidence="2 3" key="1">
    <citation type="submission" date="2020-08" db="EMBL/GenBank/DDBJ databases">
        <authorList>
            <person name="Xu S."/>
            <person name="Li A."/>
        </authorList>
    </citation>
    <scope>NUCLEOTIDE SEQUENCE [LARGE SCALE GENOMIC DNA]</scope>
    <source>
        <strain evidence="2 3">119BY6-57</strain>
    </source>
</reference>
<name>A0A7W3TM36_9GAMM</name>
<accession>A0A7W3TM36</accession>
<evidence type="ECO:0000313" key="3">
    <source>
        <dbReference type="Proteomes" id="UP000523196"/>
    </source>
</evidence>
<feature type="compositionally biased region" description="Gly residues" evidence="1">
    <location>
        <begin position="433"/>
        <end position="469"/>
    </location>
</feature>
<evidence type="ECO:0000256" key="1">
    <source>
        <dbReference type="SAM" id="MobiDB-lite"/>
    </source>
</evidence>
<dbReference type="Proteomes" id="UP000523196">
    <property type="component" value="Unassembled WGS sequence"/>
</dbReference>
<proteinExistence type="predicted"/>
<feature type="region of interest" description="Disordered" evidence="1">
    <location>
        <begin position="1"/>
        <end position="21"/>
    </location>
</feature>
<keyword evidence="3" id="KW-1185">Reference proteome</keyword>
<sequence length="488" mass="51381">MAALAAAQAVPRGARPALGPGTPAPWIRGAVREVLERSPNYRHLSVDERRSLARSMVQVSALAAELIAEEDRAQREIAPGAGRGRPPLARAQSQPGFAAAADRVAGTTQAVLNAVSFPRFVTDLINGVFRAMLDSSTQQMHQYVQLLNAVSASAEGFERTQFGLAQVRQWVADHFPDAIEYETPDPDFDTDPEDAADVRLRLRDGASMPDQAAIRATLGIEPGESVDASNPEQLVPLARRHLARQRQQMLATMVMMGMHRIVVDSGRINAAMRFHVDTRSAANEDRGSQFSLQNRVRAAGSFGVGPWGASAEIENNIGYVSTQRSQSTEEMNTDLELSSSVELNFRSDYLPLNRMAARSQADRIREASINPAAETDPATVRAERLQAQQEAERERRGAVDSAIERAGTASPAEQPLEVPGGDRTARREEAAGGSEGSGSEGGGSEAGGASEGAGGGTEAGGDVATGGGSEATTGAGSDTATTGGEGGG</sequence>
<comment type="caution">
    <text evidence="2">The sequence shown here is derived from an EMBL/GenBank/DDBJ whole genome shotgun (WGS) entry which is preliminary data.</text>
</comment>
<feature type="region of interest" description="Disordered" evidence="1">
    <location>
        <begin position="368"/>
        <end position="488"/>
    </location>
</feature>
<dbReference type="EMBL" id="JACHTF010000007">
    <property type="protein sequence ID" value="MBB1060594.1"/>
    <property type="molecule type" value="Genomic_DNA"/>
</dbReference>
<gene>
    <name evidence="2" type="ORF">H4F98_08410</name>
</gene>
<protein>
    <submittedName>
        <fullName evidence="2">Uncharacterized protein</fullName>
    </submittedName>
</protein>
<feature type="compositionally biased region" description="Low complexity" evidence="1">
    <location>
        <begin position="470"/>
        <end position="482"/>
    </location>
</feature>
<evidence type="ECO:0000313" key="2">
    <source>
        <dbReference type="EMBL" id="MBB1060594.1"/>
    </source>
</evidence>
<dbReference type="AlphaFoldDB" id="A0A7W3TM36"/>